<evidence type="ECO:0000313" key="2">
    <source>
        <dbReference type="EMBL" id="KIJ12330.1"/>
    </source>
</evidence>
<dbReference type="InterPro" id="IPR015943">
    <property type="entry name" value="WD40/YVTN_repeat-like_dom_sf"/>
</dbReference>
<dbReference type="SUPFAM" id="SSF50978">
    <property type="entry name" value="WD40 repeat-like"/>
    <property type="match status" value="1"/>
</dbReference>
<accession>A0A0C9T9M4</accession>
<dbReference type="EMBL" id="KN819365">
    <property type="protein sequence ID" value="KIJ12330.1"/>
    <property type="molecule type" value="Genomic_DNA"/>
</dbReference>
<dbReference type="PANTHER" id="PTHR13211">
    <property type="entry name" value="TELOMERASE CAJAL BODY PROTEIN 1"/>
    <property type="match status" value="1"/>
</dbReference>
<dbReference type="OrthoDB" id="239865at2759"/>
<proteinExistence type="predicted"/>
<evidence type="ECO:0000256" key="1">
    <source>
        <dbReference type="SAM" id="MobiDB-lite"/>
    </source>
</evidence>
<reference evidence="3" key="2">
    <citation type="submission" date="2015-01" db="EMBL/GenBank/DDBJ databases">
        <title>Evolutionary Origins and Diversification of the Mycorrhizal Mutualists.</title>
        <authorList>
            <consortium name="DOE Joint Genome Institute"/>
            <consortium name="Mycorrhizal Genomics Consortium"/>
            <person name="Kohler A."/>
            <person name="Kuo A."/>
            <person name="Nagy L.G."/>
            <person name="Floudas D."/>
            <person name="Copeland A."/>
            <person name="Barry K.W."/>
            <person name="Cichocki N."/>
            <person name="Veneault-Fourrey C."/>
            <person name="LaButti K."/>
            <person name="Lindquist E.A."/>
            <person name="Lipzen A."/>
            <person name="Lundell T."/>
            <person name="Morin E."/>
            <person name="Murat C."/>
            <person name="Riley R."/>
            <person name="Ohm R."/>
            <person name="Sun H."/>
            <person name="Tunlid A."/>
            <person name="Henrissat B."/>
            <person name="Grigoriev I.V."/>
            <person name="Hibbett D.S."/>
            <person name="Martin F."/>
        </authorList>
    </citation>
    <scope>NUCLEOTIDE SEQUENCE [LARGE SCALE GENOMIC DNA]</scope>
    <source>
        <strain evidence="3">ATCC 200175</strain>
    </source>
</reference>
<dbReference type="Gene3D" id="2.130.10.10">
    <property type="entry name" value="YVTN repeat-like/Quinoprotein amine dehydrogenase"/>
    <property type="match status" value="1"/>
</dbReference>
<dbReference type="PANTHER" id="PTHR13211:SF0">
    <property type="entry name" value="TELOMERASE CAJAL BODY PROTEIN 1"/>
    <property type="match status" value="1"/>
</dbReference>
<organism evidence="2 3">
    <name type="scientific">Paxillus involutus ATCC 200175</name>
    <dbReference type="NCBI Taxonomy" id="664439"/>
    <lineage>
        <taxon>Eukaryota</taxon>
        <taxon>Fungi</taxon>
        <taxon>Dikarya</taxon>
        <taxon>Basidiomycota</taxon>
        <taxon>Agaricomycotina</taxon>
        <taxon>Agaricomycetes</taxon>
        <taxon>Agaricomycetidae</taxon>
        <taxon>Boletales</taxon>
        <taxon>Paxilineae</taxon>
        <taxon>Paxillaceae</taxon>
        <taxon>Paxillus</taxon>
    </lineage>
</organism>
<sequence>MVQCENRSFQVFETCTNGHSSDISLTHAETFTQPAPIVDFTWYPGASRHNLPSYCFVATVRECPIKLLDGRDGRLRASYPIVDHRERYIAPHSVAFNLTADKLYCGFEDAIEIFDVQRPGEGDRLQTTPSKKSKDGLKGIISTIAFSLSPEYYAAGSLTPASPASDNISLFNESALGPVLSIGGISGLEKGGVTQLMFSPTHPHMLYASFRRSEKIWGWDLRGDASSPLCCLSSASESNVPTEKDLTNQKTRFDIESTGKWLAAGNQMGKIMMYDLGFEGEDGEGFGGEVREICPTLSYEAHGDTIGTVAFHPLQPVLLSVSGSRHFDDDDGQGASSASEDSDSDSSDDQDSDAEDRSVVGGVAGVRRLRKPPQPSVRDASISVWDFGEPVGT</sequence>
<feature type="compositionally biased region" description="Acidic residues" evidence="1">
    <location>
        <begin position="340"/>
        <end position="354"/>
    </location>
</feature>
<reference evidence="2 3" key="1">
    <citation type="submission" date="2014-06" db="EMBL/GenBank/DDBJ databases">
        <authorList>
            <consortium name="DOE Joint Genome Institute"/>
            <person name="Kuo A."/>
            <person name="Kohler A."/>
            <person name="Nagy L.G."/>
            <person name="Floudas D."/>
            <person name="Copeland A."/>
            <person name="Barry K.W."/>
            <person name="Cichocki N."/>
            <person name="Veneault-Fourrey C."/>
            <person name="LaButti K."/>
            <person name="Lindquist E.A."/>
            <person name="Lipzen A."/>
            <person name="Lundell T."/>
            <person name="Morin E."/>
            <person name="Murat C."/>
            <person name="Sun H."/>
            <person name="Tunlid A."/>
            <person name="Henrissat B."/>
            <person name="Grigoriev I.V."/>
            <person name="Hibbett D.S."/>
            <person name="Martin F."/>
            <person name="Nordberg H.P."/>
            <person name="Cantor M.N."/>
            <person name="Hua S.X."/>
        </authorList>
    </citation>
    <scope>NUCLEOTIDE SEQUENCE [LARGE SCALE GENOMIC DNA]</scope>
    <source>
        <strain evidence="2 3">ATCC 200175</strain>
    </source>
</reference>
<dbReference type="Proteomes" id="UP000053647">
    <property type="component" value="Unassembled WGS sequence"/>
</dbReference>
<dbReference type="AlphaFoldDB" id="A0A0C9T9M4"/>
<dbReference type="HOGENOM" id="CLU_022731_3_1_1"/>
<keyword evidence="3" id="KW-1185">Reference proteome</keyword>
<feature type="region of interest" description="Disordered" evidence="1">
    <location>
        <begin position="322"/>
        <end position="393"/>
    </location>
</feature>
<dbReference type="InterPro" id="IPR051150">
    <property type="entry name" value="SWT21/TCAB1_mRNA_Telomere"/>
</dbReference>
<name>A0A0C9T9M4_PAXIN</name>
<evidence type="ECO:0000313" key="3">
    <source>
        <dbReference type="Proteomes" id="UP000053647"/>
    </source>
</evidence>
<protein>
    <submittedName>
        <fullName evidence="2">Uncharacterized protein</fullName>
    </submittedName>
</protein>
<gene>
    <name evidence="2" type="ORF">PAXINDRAFT_137135</name>
</gene>
<dbReference type="InterPro" id="IPR036322">
    <property type="entry name" value="WD40_repeat_dom_sf"/>
</dbReference>